<evidence type="ECO:0000259" key="1">
    <source>
        <dbReference type="Pfam" id="PF26138"/>
    </source>
</evidence>
<reference evidence="2 3" key="1">
    <citation type="journal article" date="2022" name="Nat. Plants">
        <title>Genomes of leafy and leafless Platanthera orchids illuminate the evolution of mycoheterotrophy.</title>
        <authorList>
            <person name="Li M.H."/>
            <person name="Liu K.W."/>
            <person name="Li Z."/>
            <person name="Lu H.C."/>
            <person name="Ye Q.L."/>
            <person name="Zhang D."/>
            <person name="Wang J.Y."/>
            <person name="Li Y.F."/>
            <person name="Zhong Z.M."/>
            <person name="Liu X."/>
            <person name="Yu X."/>
            <person name="Liu D.K."/>
            <person name="Tu X.D."/>
            <person name="Liu B."/>
            <person name="Hao Y."/>
            <person name="Liao X.Y."/>
            <person name="Jiang Y.T."/>
            <person name="Sun W.H."/>
            <person name="Chen J."/>
            <person name="Chen Y.Q."/>
            <person name="Ai Y."/>
            <person name="Zhai J.W."/>
            <person name="Wu S.S."/>
            <person name="Zhou Z."/>
            <person name="Hsiao Y.Y."/>
            <person name="Wu W.L."/>
            <person name="Chen Y.Y."/>
            <person name="Lin Y.F."/>
            <person name="Hsu J.L."/>
            <person name="Li C.Y."/>
            <person name="Wang Z.W."/>
            <person name="Zhao X."/>
            <person name="Zhong W.Y."/>
            <person name="Ma X.K."/>
            <person name="Ma L."/>
            <person name="Huang J."/>
            <person name="Chen G.Z."/>
            <person name="Huang M.Z."/>
            <person name="Huang L."/>
            <person name="Peng D.H."/>
            <person name="Luo Y.B."/>
            <person name="Zou S.Q."/>
            <person name="Chen S.P."/>
            <person name="Lan S."/>
            <person name="Tsai W.C."/>
            <person name="Van de Peer Y."/>
            <person name="Liu Z.J."/>
        </authorList>
    </citation>
    <scope>NUCLEOTIDE SEQUENCE [LARGE SCALE GENOMIC DNA]</scope>
    <source>
        <strain evidence="2">Lor288</strain>
    </source>
</reference>
<proteinExistence type="predicted"/>
<feature type="domain" description="DUF8040" evidence="1">
    <location>
        <begin position="50"/>
        <end position="121"/>
    </location>
</feature>
<gene>
    <name evidence="2" type="ORF">KSP40_PGU008058</name>
</gene>
<sequence length="123" mass="14159">MSSDESENSTEEQKITRRNYVIAHHQNVVAAVSLVTEYTSMMLCPVPRMTSKQTGDKWVVELLCGSRVRFHDSFMMSQEIFMDLLHALEEKCGFRGTRRTASREILALTIYVLSHNESMKKNN</sequence>
<dbReference type="Pfam" id="PF26138">
    <property type="entry name" value="DUF8040"/>
    <property type="match status" value="1"/>
</dbReference>
<organism evidence="2 3">
    <name type="scientific">Platanthera guangdongensis</name>
    <dbReference type="NCBI Taxonomy" id="2320717"/>
    <lineage>
        <taxon>Eukaryota</taxon>
        <taxon>Viridiplantae</taxon>
        <taxon>Streptophyta</taxon>
        <taxon>Embryophyta</taxon>
        <taxon>Tracheophyta</taxon>
        <taxon>Spermatophyta</taxon>
        <taxon>Magnoliopsida</taxon>
        <taxon>Liliopsida</taxon>
        <taxon>Asparagales</taxon>
        <taxon>Orchidaceae</taxon>
        <taxon>Orchidoideae</taxon>
        <taxon>Orchideae</taxon>
        <taxon>Orchidinae</taxon>
        <taxon>Platanthera</taxon>
    </lineage>
</organism>
<accession>A0ABR2MZ69</accession>
<evidence type="ECO:0000313" key="3">
    <source>
        <dbReference type="Proteomes" id="UP001412067"/>
    </source>
</evidence>
<name>A0ABR2MZ69_9ASPA</name>
<comment type="caution">
    <text evidence="2">The sequence shown here is derived from an EMBL/GenBank/DDBJ whole genome shotgun (WGS) entry which is preliminary data.</text>
</comment>
<keyword evidence="3" id="KW-1185">Reference proteome</keyword>
<evidence type="ECO:0000313" key="2">
    <source>
        <dbReference type="EMBL" id="KAK8969497.1"/>
    </source>
</evidence>
<protein>
    <recommendedName>
        <fullName evidence="1">DUF8040 domain-containing protein</fullName>
    </recommendedName>
</protein>
<dbReference type="EMBL" id="JBBWWR010000003">
    <property type="protein sequence ID" value="KAK8969497.1"/>
    <property type="molecule type" value="Genomic_DNA"/>
</dbReference>
<dbReference type="Proteomes" id="UP001412067">
    <property type="component" value="Unassembled WGS sequence"/>
</dbReference>
<dbReference type="InterPro" id="IPR058353">
    <property type="entry name" value="DUF8040"/>
</dbReference>